<name>A0ABY4HQ62_9FLAO</name>
<proteinExistence type="predicted"/>
<evidence type="ECO:0000259" key="2">
    <source>
        <dbReference type="Pfam" id="PF13205"/>
    </source>
</evidence>
<dbReference type="PROSITE" id="PS51257">
    <property type="entry name" value="PROKAR_LIPOPROTEIN"/>
    <property type="match status" value="1"/>
</dbReference>
<feature type="domain" description="SbsA Ig-like" evidence="2">
    <location>
        <begin position="34"/>
        <end position="136"/>
    </location>
</feature>
<organism evidence="3 4">
    <name type="scientific">Flavobacterium sediminilitoris</name>
    <dbReference type="NCBI Taxonomy" id="2024526"/>
    <lineage>
        <taxon>Bacteria</taxon>
        <taxon>Pseudomonadati</taxon>
        <taxon>Bacteroidota</taxon>
        <taxon>Flavobacteriia</taxon>
        <taxon>Flavobacteriales</taxon>
        <taxon>Flavobacteriaceae</taxon>
        <taxon>Flavobacterium</taxon>
    </lineage>
</organism>
<evidence type="ECO:0000313" key="4">
    <source>
        <dbReference type="Proteomes" id="UP000830454"/>
    </source>
</evidence>
<keyword evidence="4" id="KW-1185">Reference proteome</keyword>
<protein>
    <submittedName>
        <fullName evidence="3">Ig-like domain-containing protein</fullName>
    </submittedName>
</protein>
<reference evidence="3" key="2">
    <citation type="submission" date="2022-04" db="EMBL/GenBank/DDBJ databases">
        <title>Complete Genome Sequence of Flavobacterium sediminilitoris YSM-43, Isolated from a Tidal Sediment.</title>
        <authorList>
            <person name="Lee P.A."/>
        </authorList>
    </citation>
    <scope>NUCLEOTIDE SEQUENCE</scope>
    <source>
        <strain evidence="3">YSM-43</strain>
    </source>
</reference>
<dbReference type="Proteomes" id="UP000830454">
    <property type="component" value="Chromosome"/>
</dbReference>
<dbReference type="RefSeq" id="WP_246917765.1">
    <property type="nucleotide sequence ID" value="NZ_CP090145.1"/>
</dbReference>
<keyword evidence="1" id="KW-0732">Signal</keyword>
<evidence type="ECO:0000256" key="1">
    <source>
        <dbReference type="ARBA" id="ARBA00022729"/>
    </source>
</evidence>
<sequence>MKKTYLTILFIVISTFIFTTSCAKRGTINGGAKDTIAPKITSSFPDNFSTNFSGREIKINFNELIKVKDINKQLIISPPLEKQPTIIPQGSASKFISVKILEDLKPNTTYSFNFGQSITDNNEGNPYSQFKYVFSTGSYIDSLALLGNIKDAYEQKPDNFVNIQLYDATTFKDSTVFKETPLYVTNTLDSLKVFALENLKAGTYKIIALKDKNNNYKYDPKSDKIGFLDETITLPVDNTLYEIELFKEKPKFKVEKPIQQSNNKFFMGYQGDIKDVKITAKMGLEEIPVKMTKFPDKGKDSVQLFFPVSKLDTLEISIKKDNYIKNFKTKVKELKLTDSLKINAVQNTLNFRDKFTLKTKTPINSIDKNKITLTNKDSIVIPFEYSYNEYEEEILFDFKKEENQKYQIELLPGAITDFYNTTNDSLRFSFNTKLLSDYGNLKVIIKNANRFPYILEVLTAKGDVVASAISNDENIIYFDAIEPSIYTLRIIYDDNKNNIWDTGDYLNKKYAEEIVYYPKGIDVRANWDVEQEFDLGE</sequence>
<reference evidence="3" key="1">
    <citation type="submission" date="2021-12" db="EMBL/GenBank/DDBJ databases">
        <authorList>
            <person name="Cha I.-T."/>
            <person name="Lee K.-E."/>
            <person name="Park S.-J."/>
        </authorList>
    </citation>
    <scope>NUCLEOTIDE SEQUENCE</scope>
    <source>
        <strain evidence="3">YSM-43</strain>
    </source>
</reference>
<gene>
    <name evidence="3" type="ORF">LXD69_04240</name>
</gene>
<accession>A0ABY4HQ62</accession>
<dbReference type="InterPro" id="IPR032812">
    <property type="entry name" value="SbsA_Ig"/>
</dbReference>
<evidence type="ECO:0000313" key="3">
    <source>
        <dbReference type="EMBL" id="UOX34718.1"/>
    </source>
</evidence>
<dbReference type="Pfam" id="PF13205">
    <property type="entry name" value="Big_5"/>
    <property type="match status" value="1"/>
</dbReference>
<dbReference type="EMBL" id="CP090145">
    <property type="protein sequence ID" value="UOX34718.1"/>
    <property type="molecule type" value="Genomic_DNA"/>
</dbReference>